<gene>
    <name evidence="2" type="ORF">E2C01_030677</name>
</gene>
<reference evidence="2 3" key="1">
    <citation type="submission" date="2019-05" db="EMBL/GenBank/DDBJ databases">
        <title>Another draft genome of Portunus trituberculatus and its Hox gene families provides insights of decapod evolution.</title>
        <authorList>
            <person name="Jeong J.-H."/>
            <person name="Song I."/>
            <person name="Kim S."/>
            <person name="Choi T."/>
            <person name="Kim D."/>
            <person name="Ryu S."/>
            <person name="Kim W."/>
        </authorList>
    </citation>
    <scope>NUCLEOTIDE SEQUENCE [LARGE SCALE GENOMIC DNA]</scope>
    <source>
        <tissue evidence="2">Muscle</tissue>
    </source>
</reference>
<sequence length="194" mass="21311">MRPRPHRERSGRSGHRLTLWWWRSGARPSRRAEWPACSSTGEPLWAQRDTDSALRWTDRSHRSSRRRSADRSPPPRPSRSPPRSRTLATLRATRAFLGRAGRGGHVAEAWRRVKAVGRPGGRRGPGVPRVEAKGAAFSFPAAASPRPGPHLHDQGHDTRRRALVMGNCAVPGERPAGWGGASSAPVGCFLPLRG</sequence>
<feature type="region of interest" description="Disordered" evidence="1">
    <location>
        <begin position="27"/>
        <end position="85"/>
    </location>
</feature>
<organism evidence="2 3">
    <name type="scientific">Portunus trituberculatus</name>
    <name type="common">Swimming crab</name>
    <name type="synonym">Neptunus trituberculatus</name>
    <dbReference type="NCBI Taxonomy" id="210409"/>
    <lineage>
        <taxon>Eukaryota</taxon>
        <taxon>Metazoa</taxon>
        <taxon>Ecdysozoa</taxon>
        <taxon>Arthropoda</taxon>
        <taxon>Crustacea</taxon>
        <taxon>Multicrustacea</taxon>
        <taxon>Malacostraca</taxon>
        <taxon>Eumalacostraca</taxon>
        <taxon>Eucarida</taxon>
        <taxon>Decapoda</taxon>
        <taxon>Pleocyemata</taxon>
        <taxon>Brachyura</taxon>
        <taxon>Eubrachyura</taxon>
        <taxon>Portunoidea</taxon>
        <taxon>Portunidae</taxon>
        <taxon>Portuninae</taxon>
        <taxon>Portunus</taxon>
    </lineage>
</organism>
<name>A0A5B7ESL0_PORTR</name>
<accession>A0A5B7ESL0</accession>
<keyword evidence="3" id="KW-1185">Reference proteome</keyword>
<protein>
    <submittedName>
        <fullName evidence="2">Uncharacterized protein</fullName>
    </submittedName>
</protein>
<comment type="caution">
    <text evidence="2">The sequence shown here is derived from an EMBL/GenBank/DDBJ whole genome shotgun (WGS) entry which is preliminary data.</text>
</comment>
<dbReference type="AlphaFoldDB" id="A0A5B7ESL0"/>
<dbReference type="Proteomes" id="UP000324222">
    <property type="component" value="Unassembled WGS sequence"/>
</dbReference>
<evidence type="ECO:0000313" key="2">
    <source>
        <dbReference type="EMBL" id="MPC37202.1"/>
    </source>
</evidence>
<feature type="compositionally biased region" description="Basic and acidic residues" evidence="1">
    <location>
        <begin position="48"/>
        <end position="61"/>
    </location>
</feature>
<dbReference type="EMBL" id="VSRR010003715">
    <property type="protein sequence ID" value="MPC37202.1"/>
    <property type="molecule type" value="Genomic_DNA"/>
</dbReference>
<evidence type="ECO:0000256" key="1">
    <source>
        <dbReference type="SAM" id="MobiDB-lite"/>
    </source>
</evidence>
<evidence type="ECO:0000313" key="3">
    <source>
        <dbReference type="Proteomes" id="UP000324222"/>
    </source>
</evidence>
<proteinExistence type="predicted"/>